<evidence type="ECO:0008006" key="4">
    <source>
        <dbReference type="Google" id="ProtNLM"/>
    </source>
</evidence>
<dbReference type="KEGG" id="dvn:HQ394_13680"/>
<dbReference type="Proteomes" id="UP000516369">
    <property type="component" value="Chromosome"/>
</dbReference>
<keyword evidence="1" id="KW-0732">Signal</keyword>
<proteinExistence type="predicted"/>
<keyword evidence="3" id="KW-1185">Reference proteome</keyword>
<accession>A0A7H1N393</accession>
<evidence type="ECO:0000313" key="2">
    <source>
        <dbReference type="EMBL" id="QNT70179.1"/>
    </source>
</evidence>
<evidence type="ECO:0000313" key="3">
    <source>
        <dbReference type="Proteomes" id="UP000516369"/>
    </source>
</evidence>
<reference evidence="2 3" key="1">
    <citation type="submission" date="2020-05" db="EMBL/GenBank/DDBJ databases">
        <title>Complete closed genome sequence of Defluviicoccus vanus.</title>
        <authorList>
            <person name="Bessarab I."/>
            <person name="Arumugam K."/>
            <person name="Maszenan A.M."/>
            <person name="Seviour R.J."/>
            <person name="Williams R.B."/>
        </authorList>
    </citation>
    <scope>NUCLEOTIDE SEQUENCE [LARGE SCALE GENOMIC DNA]</scope>
    <source>
        <strain evidence="2 3">Ben 114</strain>
    </source>
</reference>
<organism evidence="2 3">
    <name type="scientific">Defluviicoccus vanus</name>
    <dbReference type="NCBI Taxonomy" id="111831"/>
    <lineage>
        <taxon>Bacteria</taxon>
        <taxon>Pseudomonadati</taxon>
        <taxon>Pseudomonadota</taxon>
        <taxon>Alphaproteobacteria</taxon>
        <taxon>Rhodospirillales</taxon>
        <taxon>Rhodospirillaceae</taxon>
        <taxon>Defluviicoccus</taxon>
    </lineage>
</organism>
<sequence>MMLPLRSLPVRLVAMILTLGVTATAASARPSGSISAVASAPLPPQISIAVAAKEANERNGVLQPAIEAMLSRRGYRVDAQASWQLQFATTVEILPRDRSMVHLRGRIGSDSKADLGLEVPLPQWPGSAPPGSAAASVYRYTVWMTLGATGRPAIWQGAASTVLAKDESLATDQALADALLAVLGKSVASQPLELPEPPPP</sequence>
<protein>
    <recommendedName>
        <fullName evidence="4">DUF4136 domain-containing protein</fullName>
    </recommendedName>
</protein>
<gene>
    <name evidence="2" type="ORF">HQ394_13680</name>
</gene>
<name>A0A7H1N393_9PROT</name>
<evidence type="ECO:0000256" key="1">
    <source>
        <dbReference type="SAM" id="SignalP"/>
    </source>
</evidence>
<feature type="signal peptide" evidence="1">
    <location>
        <begin position="1"/>
        <end position="25"/>
    </location>
</feature>
<dbReference type="AlphaFoldDB" id="A0A7H1N393"/>
<dbReference type="EMBL" id="CP053923">
    <property type="protein sequence ID" value="QNT70179.1"/>
    <property type="molecule type" value="Genomic_DNA"/>
</dbReference>
<feature type="chain" id="PRO_5028838656" description="DUF4136 domain-containing protein" evidence="1">
    <location>
        <begin position="26"/>
        <end position="200"/>
    </location>
</feature>